<organism evidence="11 12">
    <name type="scientific">Symbiodinium necroappetens</name>
    <dbReference type="NCBI Taxonomy" id="1628268"/>
    <lineage>
        <taxon>Eukaryota</taxon>
        <taxon>Sar</taxon>
        <taxon>Alveolata</taxon>
        <taxon>Dinophyceae</taxon>
        <taxon>Suessiales</taxon>
        <taxon>Symbiodiniaceae</taxon>
        <taxon>Symbiodinium</taxon>
    </lineage>
</organism>
<dbReference type="PRINTS" id="PR00371">
    <property type="entry name" value="FPNCR"/>
</dbReference>
<evidence type="ECO:0000259" key="9">
    <source>
        <dbReference type="PROSITE" id="PS50902"/>
    </source>
</evidence>
<dbReference type="Proteomes" id="UP000601435">
    <property type="component" value="Unassembled WGS sequence"/>
</dbReference>
<dbReference type="OrthoDB" id="1688044at2759"/>
<keyword evidence="7" id="KW-0560">Oxidoreductase</keyword>
<keyword evidence="3" id="KW-0285">Flavoprotein</keyword>
<evidence type="ECO:0000256" key="7">
    <source>
        <dbReference type="ARBA" id="ARBA00023002"/>
    </source>
</evidence>
<evidence type="ECO:0000256" key="2">
    <source>
        <dbReference type="ARBA" id="ARBA00001974"/>
    </source>
</evidence>
<dbReference type="PANTHER" id="PTHR19384">
    <property type="entry name" value="NITRIC OXIDE SYNTHASE-RELATED"/>
    <property type="match status" value="1"/>
</dbReference>
<evidence type="ECO:0000259" key="10">
    <source>
        <dbReference type="PROSITE" id="PS51384"/>
    </source>
</evidence>
<dbReference type="InterPro" id="IPR001709">
    <property type="entry name" value="Flavoprot_Pyr_Nucl_cyt_Rdtase"/>
</dbReference>
<keyword evidence="5" id="KW-0274">FAD</keyword>
<keyword evidence="12" id="KW-1185">Reference proteome</keyword>
<accession>A0A812MU10</accession>
<dbReference type="GO" id="GO:0010181">
    <property type="term" value="F:FMN binding"/>
    <property type="evidence" value="ECO:0007669"/>
    <property type="project" value="InterPro"/>
</dbReference>
<evidence type="ECO:0000256" key="3">
    <source>
        <dbReference type="ARBA" id="ARBA00022630"/>
    </source>
</evidence>
<evidence type="ECO:0000256" key="1">
    <source>
        <dbReference type="ARBA" id="ARBA00001917"/>
    </source>
</evidence>
<dbReference type="InterPro" id="IPR001433">
    <property type="entry name" value="OxRdtase_FAD/NAD-bd"/>
</dbReference>
<name>A0A812MU10_9DINO</name>
<reference evidence="11" key="1">
    <citation type="submission" date="2021-02" db="EMBL/GenBank/DDBJ databases">
        <authorList>
            <person name="Dougan E. K."/>
            <person name="Rhodes N."/>
            <person name="Thang M."/>
            <person name="Chan C."/>
        </authorList>
    </citation>
    <scope>NUCLEOTIDE SEQUENCE</scope>
</reference>
<feature type="domain" description="FAD-binding FR-type" evidence="10">
    <location>
        <begin position="210"/>
        <end position="477"/>
    </location>
</feature>
<gene>
    <name evidence="11" type="ORF">SNEC2469_LOCUS6098</name>
</gene>
<dbReference type="SUPFAM" id="SSF52218">
    <property type="entry name" value="Flavoproteins"/>
    <property type="match status" value="1"/>
</dbReference>
<evidence type="ECO:0000313" key="11">
    <source>
        <dbReference type="EMBL" id="CAE7263401.1"/>
    </source>
</evidence>
<evidence type="ECO:0000256" key="5">
    <source>
        <dbReference type="ARBA" id="ARBA00022827"/>
    </source>
</evidence>
<dbReference type="InterPro" id="IPR008254">
    <property type="entry name" value="Flavodoxin/NO_synth"/>
</dbReference>
<dbReference type="InterPro" id="IPR029039">
    <property type="entry name" value="Flavoprotein-like_sf"/>
</dbReference>
<sequence length="637" mass="68947">MADVHIYFGSQSGTAESFSEELQEEAEKYGIKAEVRDLQTFTPEGFAANNIVILVVATYGDGEPTDNAVAFHRWVSNPKNDGALKGQRFTVMGLGDMNYSRFNNMGQLTDTHLERMGGTRIYKRGVGDDSQDIVSDFEKWREGGLWENLKKAVAEVKKEGRCVSLGESRPNSAALEKPLGSAVMSIVRSSAELPAEPDSEPSEVAARFYFEAEKCTVAKVRELRQHRSLEEGLSTMEVELEASGALQKYTAGGTLAMLPRNAESDVSAMLKLLGYSESDLNKKVTFKAAEGAGFKIKKPFPSPCTLRDALYLYCDLARAPTKKLLSALQDKLDAPAKEFVGKLLSDADALKALQSDAVCCRMHEFWALLGVTGGLDPVAFLLNCPRQRAREFTIASSPLMAPKRISLCVSLTARETESLESMAEKLITAGAMPPTATAAAREARPRFLGMCSRYISADLKEGDCVLAKYHSSSLALPSKDVPIVMVGAGAGVAPFRGFWDELRKGPQVAPAVLFFGCRNPAQDWLYKDEMSAAVKLGGGCAALARMQVGPKRPLASLFTAFSRPGEGKEKSYVQDAIKKQGESVKAWVQNMGGYVFICGSTAMGNGVLQALGEVLEGGPEAVDMLKSEGRIVAEMWG</sequence>
<dbReference type="SUPFAM" id="SSF63380">
    <property type="entry name" value="Riboflavin synthase domain-like"/>
    <property type="match status" value="1"/>
</dbReference>
<dbReference type="InterPro" id="IPR017927">
    <property type="entry name" value="FAD-bd_FR_type"/>
</dbReference>
<dbReference type="PANTHER" id="PTHR19384:SF17">
    <property type="entry name" value="NADPH--CYTOCHROME P450 REDUCTASE"/>
    <property type="match status" value="1"/>
</dbReference>
<dbReference type="GO" id="GO:0005829">
    <property type="term" value="C:cytosol"/>
    <property type="evidence" value="ECO:0007669"/>
    <property type="project" value="TreeGrafter"/>
</dbReference>
<dbReference type="EMBL" id="CAJNJA010010864">
    <property type="protein sequence ID" value="CAE7263401.1"/>
    <property type="molecule type" value="Genomic_DNA"/>
</dbReference>
<dbReference type="GO" id="GO:0003958">
    <property type="term" value="F:NADPH-hemoprotein reductase activity"/>
    <property type="evidence" value="ECO:0007669"/>
    <property type="project" value="UniProtKB-EC"/>
</dbReference>
<evidence type="ECO:0000256" key="6">
    <source>
        <dbReference type="ARBA" id="ARBA00022857"/>
    </source>
</evidence>
<dbReference type="InterPro" id="IPR023173">
    <property type="entry name" value="NADPH_Cyt_P450_Rdtase_alpha"/>
</dbReference>
<protein>
    <recommendedName>
        <fullName evidence="8">NADPH--hemoprotein reductase</fullName>
        <ecNumber evidence="8">1.6.2.4</ecNumber>
    </recommendedName>
</protein>
<dbReference type="EC" id="1.6.2.4" evidence="8"/>
<dbReference type="PROSITE" id="PS50902">
    <property type="entry name" value="FLAVODOXIN_LIKE"/>
    <property type="match status" value="1"/>
</dbReference>
<evidence type="ECO:0000256" key="8">
    <source>
        <dbReference type="ARBA" id="ARBA00023797"/>
    </source>
</evidence>
<dbReference type="AlphaFoldDB" id="A0A812MU10"/>
<dbReference type="InterPro" id="IPR039261">
    <property type="entry name" value="FNR_nucleotide-bd"/>
</dbReference>
<dbReference type="Pfam" id="PF00175">
    <property type="entry name" value="NAD_binding_1"/>
    <property type="match status" value="1"/>
</dbReference>
<evidence type="ECO:0000256" key="4">
    <source>
        <dbReference type="ARBA" id="ARBA00022643"/>
    </source>
</evidence>
<dbReference type="GO" id="GO:0050660">
    <property type="term" value="F:flavin adenine dinucleotide binding"/>
    <property type="evidence" value="ECO:0007669"/>
    <property type="project" value="TreeGrafter"/>
</dbReference>
<keyword evidence="6" id="KW-0521">NADP</keyword>
<dbReference type="InterPro" id="IPR001094">
    <property type="entry name" value="Flavdoxin-like"/>
</dbReference>
<dbReference type="SUPFAM" id="SSF52343">
    <property type="entry name" value="Ferredoxin reductase-like, C-terminal NADP-linked domain"/>
    <property type="match status" value="1"/>
</dbReference>
<keyword evidence="4" id="KW-0288">FMN</keyword>
<dbReference type="Gene3D" id="1.20.990.10">
    <property type="entry name" value="NADPH-cytochrome p450 Reductase, Chain A, domain 3"/>
    <property type="match status" value="1"/>
</dbReference>
<dbReference type="Pfam" id="PF00667">
    <property type="entry name" value="FAD_binding_1"/>
    <property type="match status" value="1"/>
</dbReference>
<dbReference type="Gene3D" id="3.40.50.360">
    <property type="match status" value="1"/>
</dbReference>
<proteinExistence type="predicted"/>
<comment type="cofactor">
    <cofactor evidence="2">
        <name>FAD</name>
        <dbReference type="ChEBI" id="CHEBI:57692"/>
    </cofactor>
</comment>
<comment type="cofactor">
    <cofactor evidence="1">
        <name>FMN</name>
        <dbReference type="ChEBI" id="CHEBI:58210"/>
    </cofactor>
</comment>
<dbReference type="PRINTS" id="PR00369">
    <property type="entry name" value="FLAVODOXIN"/>
</dbReference>
<evidence type="ECO:0000313" key="12">
    <source>
        <dbReference type="Proteomes" id="UP000601435"/>
    </source>
</evidence>
<comment type="caution">
    <text evidence="11">The sequence shown here is derived from an EMBL/GenBank/DDBJ whole genome shotgun (WGS) entry which is preliminary data.</text>
</comment>
<dbReference type="Pfam" id="PF00258">
    <property type="entry name" value="Flavodoxin_1"/>
    <property type="match status" value="1"/>
</dbReference>
<dbReference type="PROSITE" id="PS51384">
    <property type="entry name" value="FAD_FR"/>
    <property type="match status" value="1"/>
</dbReference>
<dbReference type="InterPro" id="IPR017938">
    <property type="entry name" value="Riboflavin_synthase-like_b-brl"/>
</dbReference>
<dbReference type="InterPro" id="IPR003097">
    <property type="entry name" value="CysJ-like_FAD-binding"/>
</dbReference>
<dbReference type="Gene3D" id="3.40.50.80">
    <property type="entry name" value="Nucleotide-binding domain of ferredoxin-NADP reductase (FNR) module"/>
    <property type="match status" value="1"/>
</dbReference>
<dbReference type="Gene3D" id="2.40.30.10">
    <property type="entry name" value="Translation factors"/>
    <property type="match status" value="1"/>
</dbReference>
<feature type="domain" description="Flavodoxin-like" evidence="9">
    <location>
        <begin position="4"/>
        <end position="145"/>
    </location>
</feature>